<proteinExistence type="predicted"/>
<organism evidence="1 2">
    <name type="scientific">Mycobacteroides salmoniphilum</name>
    <dbReference type="NCBI Taxonomy" id="404941"/>
    <lineage>
        <taxon>Bacteria</taxon>
        <taxon>Bacillati</taxon>
        <taxon>Actinomycetota</taxon>
        <taxon>Actinomycetes</taxon>
        <taxon>Mycobacteriales</taxon>
        <taxon>Mycobacteriaceae</taxon>
        <taxon>Mycobacteroides</taxon>
    </lineage>
</organism>
<protein>
    <recommendedName>
        <fullName evidence="3">Peptidase</fullName>
    </recommendedName>
</protein>
<evidence type="ECO:0008006" key="3">
    <source>
        <dbReference type="Google" id="ProtNLM"/>
    </source>
</evidence>
<sequence length="201" mass="20927">MVLLERAASRNVDCDVRVIASVADMTSSSDQPIEIAPFHAGGSLRGFVVCGRWPDSTKEWMQLLIVTVRIATLPGLLSTTTIFGAREDLPDDPAPGMVGLVVAEGTVLGESAVAPGHFAEHQPPALLMLHPPSETNPTLPECLGAASGCLLLPGLPHLGLEHRAAWAEAESDGTVTSVVSRVGIDPISDPDTAVLAMLLAA</sequence>
<evidence type="ECO:0000313" key="2">
    <source>
        <dbReference type="Proteomes" id="UP000294604"/>
    </source>
</evidence>
<evidence type="ECO:0000313" key="1">
    <source>
        <dbReference type="EMBL" id="TEA06912.1"/>
    </source>
</evidence>
<accession>A0A4R8SX00</accession>
<comment type="caution">
    <text evidence="1">The sequence shown here is derived from an EMBL/GenBank/DDBJ whole genome shotgun (WGS) entry which is preliminary data.</text>
</comment>
<gene>
    <name evidence="1" type="ORF">CCUG60884_02053</name>
</gene>
<dbReference type="EMBL" id="PECL01000007">
    <property type="protein sequence ID" value="TEA06912.1"/>
    <property type="molecule type" value="Genomic_DNA"/>
</dbReference>
<name>A0A4R8SX00_9MYCO</name>
<reference evidence="1 2" key="1">
    <citation type="journal article" date="2019" name="Sci. Rep.">
        <title>Extended insight into the Mycobacterium chelonae-abscessus complex through whole genome sequencing of Mycobacterium salmoniphilum outbreak and Mycobacterium salmoniphilum-like strains.</title>
        <authorList>
            <person name="Behra P.R.K."/>
            <person name="Das S."/>
            <person name="Pettersson B.M.F."/>
            <person name="Shirreff L."/>
            <person name="DuCote T."/>
            <person name="Jacobsson K.G."/>
            <person name="Ennis D.G."/>
            <person name="Kirsebom L.A."/>
        </authorList>
    </citation>
    <scope>NUCLEOTIDE SEQUENCE [LARGE SCALE GENOMIC DNA]</scope>
    <source>
        <strain evidence="1 2">CCUG 60884</strain>
    </source>
</reference>
<dbReference type="Proteomes" id="UP000294604">
    <property type="component" value="Unassembled WGS sequence"/>
</dbReference>
<dbReference type="STRING" id="404941.GCA_002013645_01220"/>
<dbReference type="AlphaFoldDB" id="A0A4R8SX00"/>